<name>A0A3D8TVW3_9LIST</name>
<evidence type="ECO:0000256" key="1">
    <source>
        <dbReference type="SAM" id="Phobius"/>
    </source>
</evidence>
<proteinExistence type="predicted"/>
<dbReference type="AlphaFoldDB" id="A0A3D8TVW3"/>
<keyword evidence="1" id="KW-1133">Transmembrane helix</keyword>
<gene>
    <name evidence="2" type="ORF">UR08_00535</name>
</gene>
<dbReference type="RefSeq" id="WP_115751727.1">
    <property type="nucleotide sequence ID" value="NZ_LARY01000001.1"/>
</dbReference>
<reference evidence="3" key="1">
    <citation type="submission" date="2015-04" db="EMBL/GenBank/DDBJ databases">
        <authorList>
            <person name="Schardt J."/>
            <person name="Mueller-Herbst S."/>
            <person name="Scherer S."/>
            <person name="Huptas C."/>
        </authorList>
    </citation>
    <scope>NUCLEOTIDE SEQUENCE [LARGE SCALE GENOMIC DNA]</scope>
    <source>
        <strain evidence="3">Kiel-L1</strain>
    </source>
</reference>
<dbReference type="Proteomes" id="UP000257055">
    <property type="component" value="Unassembled WGS sequence"/>
</dbReference>
<comment type="caution">
    <text evidence="2">The sequence shown here is derived from an EMBL/GenBank/DDBJ whole genome shotgun (WGS) entry which is preliminary data.</text>
</comment>
<keyword evidence="1" id="KW-0812">Transmembrane</keyword>
<evidence type="ECO:0000313" key="2">
    <source>
        <dbReference type="EMBL" id="RDX02064.1"/>
    </source>
</evidence>
<keyword evidence="3" id="KW-1185">Reference proteome</keyword>
<dbReference type="EMBL" id="LARY01000001">
    <property type="protein sequence ID" value="RDX02064.1"/>
    <property type="molecule type" value="Genomic_DNA"/>
</dbReference>
<keyword evidence="1" id="KW-0472">Membrane</keyword>
<feature type="transmembrane region" description="Helical" evidence="1">
    <location>
        <begin position="87"/>
        <end position="107"/>
    </location>
</feature>
<organism evidence="2 3">
    <name type="scientific">Listeria kieliensis</name>
    <dbReference type="NCBI Taxonomy" id="1621700"/>
    <lineage>
        <taxon>Bacteria</taxon>
        <taxon>Bacillati</taxon>
        <taxon>Bacillota</taxon>
        <taxon>Bacilli</taxon>
        <taxon>Bacillales</taxon>
        <taxon>Listeriaceae</taxon>
        <taxon>Listeria</taxon>
    </lineage>
</organism>
<accession>A0A3D8TVW3</accession>
<sequence length="147" mass="17121">MKKLGNVIFVTVIMILLLIIAIVPFIAIYYLFIYSLNHTPGITYFTNNPLDKIRFVILFIVFGVILLAFFEALVNRAIIVNNIWNKMFKYTALFLLNVIYVQVFIIISTDIEANLIGVFLITVLIYLVELLLNLMLYLLKRIDKKIR</sequence>
<feature type="transmembrane region" description="Helical" evidence="1">
    <location>
        <begin position="53"/>
        <end position="75"/>
    </location>
</feature>
<evidence type="ECO:0000313" key="3">
    <source>
        <dbReference type="Proteomes" id="UP000257055"/>
    </source>
</evidence>
<feature type="transmembrane region" description="Helical" evidence="1">
    <location>
        <begin position="113"/>
        <end position="139"/>
    </location>
</feature>
<protein>
    <submittedName>
        <fullName evidence="2">Uncharacterized protein</fullName>
    </submittedName>
</protein>
<feature type="transmembrane region" description="Helical" evidence="1">
    <location>
        <begin position="7"/>
        <end position="33"/>
    </location>
</feature>